<reference evidence="1 2" key="1">
    <citation type="submission" date="2013-08" db="EMBL/GenBank/DDBJ databases">
        <title>The genome sequence of Skermanella stibiiresistens.</title>
        <authorList>
            <person name="Zhu W."/>
            <person name="Wang G."/>
        </authorList>
    </citation>
    <scope>NUCLEOTIDE SEQUENCE [LARGE SCALE GENOMIC DNA]</scope>
    <source>
        <strain evidence="1 2">SB22</strain>
    </source>
</reference>
<dbReference type="RefSeq" id="WP_037454931.1">
    <property type="nucleotide sequence ID" value="NZ_AVFL01000013.1"/>
</dbReference>
<evidence type="ECO:0000313" key="1">
    <source>
        <dbReference type="EMBL" id="EWY39283.1"/>
    </source>
</evidence>
<name>W9H695_9PROT</name>
<sequence>MWTTILATSPAYRDVQTTSGEEARVTVILIRVAAVLLGFIPTSRRSGGTIMAVRGQRCVKTSPP</sequence>
<dbReference type="Proteomes" id="UP000019486">
    <property type="component" value="Unassembled WGS sequence"/>
</dbReference>
<organism evidence="1 2">
    <name type="scientific">Skermanella stibiiresistens SB22</name>
    <dbReference type="NCBI Taxonomy" id="1385369"/>
    <lineage>
        <taxon>Bacteria</taxon>
        <taxon>Pseudomonadati</taxon>
        <taxon>Pseudomonadota</taxon>
        <taxon>Alphaproteobacteria</taxon>
        <taxon>Rhodospirillales</taxon>
        <taxon>Azospirillaceae</taxon>
        <taxon>Skermanella</taxon>
    </lineage>
</organism>
<dbReference type="OrthoDB" id="9892228at2"/>
<protein>
    <submittedName>
        <fullName evidence="1">Uncharacterized protein</fullName>
    </submittedName>
</protein>
<dbReference type="AlphaFoldDB" id="W9H695"/>
<evidence type="ECO:0000313" key="2">
    <source>
        <dbReference type="Proteomes" id="UP000019486"/>
    </source>
</evidence>
<gene>
    <name evidence="1" type="ORF">N825_07390</name>
</gene>
<comment type="caution">
    <text evidence="1">The sequence shown here is derived from an EMBL/GenBank/DDBJ whole genome shotgun (WGS) entry which is preliminary data.</text>
</comment>
<keyword evidence="2" id="KW-1185">Reference proteome</keyword>
<accession>W9H695</accession>
<proteinExistence type="predicted"/>
<dbReference type="STRING" id="1385369.N825_07390"/>
<dbReference type="EMBL" id="AVFL01000013">
    <property type="protein sequence ID" value="EWY39283.1"/>
    <property type="molecule type" value="Genomic_DNA"/>
</dbReference>